<evidence type="ECO:0008006" key="4">
    <source>
        <dbReference type="Google" id="ProtNLM"/>
    </source>
</evidence>
<feature type="chain" id="PRO_5039303454" description="Glycosyl hydrolase family 8" evidence="1">
    <location>
        <begin position="23"/>
        <end position="387"/>
    </location>
</feature>
<dbReference type="GO" id="GO:0005975">
    <property type="term" value="P:carbohydrate metabolic process"/>
    <property type="evidence" value="ECO:0007669"/>
    <property type="project" value="InterPro"/>
</dbReference>
<dbReference type="Gene3D" id="1.50.10.10">
    <property type="match status" value="1"/>
</dbReference>
<reference evidence="2 3" key="1">
    <citation type="journal article" date="2019" name="Int. J. Syst. Evol. Microbiol.">
        <title>Lactobacillus salitolerans sp. nov., a novel lactic acid bacterium isolated from spent mushroom substrates.</title>
        <authorList>
            <person name="Tohno M."/>
            <person name="Tanizawa Y."/>
            <person name="Kojima Y."/>
            <person name="Sakamoto M."/>
            <person name="Nakamura Y."/>
            <person name="Ohkuma M."/>
            <person name="Kobayashi H."/>
        </authorList>
    </citation>
    <scope>NUCLEOTIDE SEQUENCE [LARGE SCALE GENOMIC DNA]</scope>
    <source>
        <strain evidence="2 3">YK43</strain>
    </source>
</reference>
<gene>
    <name evidence="2" type="ORF">LFYK43_17770</name>
</gene>
<sequence>MKNARKIILGSCLLLLGGAVLHGCGTKKETVKLTQTKSGLVSELYQVKKNNAYHTQSEQLADFVSSKMLTKKGIYTRYSSKTKLTQQGKDHRSILSESAGLWLQYLLASNQKEQFAKFYRQTKNTLYQEVGQFSYRYDPQKKQLASVNASLDDLRIMRALSDYDVKYHSKKYQSELETLVQSFNKHLLKNSGELLSFYDAKSKKRSQDSPLAYYDFKTLRLFEDSSAQGKKLYHKQLKLVQGGYLGDAFPLYAAQFNGGQKAYSTKNLNTSEALEVLLHLAEVGQLKTPSLAWLKDQVDRQNLRNAYTVNGQMVDSANSAGNYALAALIFAVKGNNEYYNKAMKLVFAQQITEKRSTLFGALSQPPLEVSYSFNNLTSLLAAQAAEN</sequence>
<keyword evidence="3" id="KW-1185">Reference proteome</keyword>
<evidence type="ECO:0000256" key="1">
    <source>
        <dbReference type="SAM" id="SignalP"/>
    </source>
</evidence>
<proteinExistence type="predicted"/>
<dbReference type="Proteomes" id="UP000286848">
    <property type="component" value="Unassembled WGS sequence"/>
</dbReference>
<dbReference type="OrthoDB" id="1779554at2"/>
<name>A0A401IUZ2_9LACO</name>
<comment type="caution">
    <text evidence="2">The sequence shown here is derived from an EMBL/GenBank/DDBJ whole genome shotgun (WGS) entry which is preliminary data.</text>
</comment>
<protein>
    <recommendedName>
        <fullName evidence="4">Glycosyl hydrolase family 8</fullName>
    </recommendedName>
</protein>
<dbReference type="AlphaFoldDB" id="A0A401IUZ2"/>
<dbReference type="SUPFAM" id="SSF48208">
    <property type="entry name" value="Six-hairpin glycosidases"/>
    <property type="match status" value="1"/>
</dbReference>
<dbReference type="InterPro" id="IPR012341">
    <property type="entry name" value="6hp_glycosidase-like_sf"/>
</dbReference>
<dbReference type="InterPro" id="IPR008928">
    <property type="entry name" value="6-hairpin_glycosidase_sf"/>
</dbReference>
<feature type="signal peptide" evidence="1">
    <location>
        <begin position="1"/>
        <end position="22"/>
    </location>
</feature>
<dbReference type="RefSeq" id="WP_124977517.1">
    <property type="nucleotide sequence ID" value="NZ_BFFP01000031.1"/>
</dbReference>
<evidence type="ECO:0000313" key="3">
    <source>
        <dbReference type="Proteomes" id="UP000286848"/>
    </source>
</evidence>
<organism evidence="2 3">
    <name type="scientific">Ligilactobacillus salitolerans</name>
    <dbReference type="NCBI Taxonomy" id="1808352"/>
    <lineage>
        <taxon>Bacteria</taxon>
        <taxon>Bacillati</taxon>
        <taxon>Bacillota</taxon>
        <taxon>Bacilli</taxon>
        <taxon>Lactobacillales</taxon>
        <taxon>Lactobacillaceae</taxon>
        <taxon>Ligilactobacillus</taxon>
    </lineage>
</organism>
<dbReference type="EMBL" id="BFFP01000031">
    <property type="protein sequence ID" value="GBG95318.1"/>
    <property type="molecule type" value="Genomic_DNA"/>
</dbReference>
<keyword evidence="1" id="KW-0732">Signal</keyword>
<evidence type="ECO:0000313" key="2">
    <source>
        <dbReference type="EMBL" id="GBG95318.1"/>
    </source>
</evidence>
<accession>A0A401IUZ2</accession>